<dbReference type="EMBL" id="JBHUEM010000046">
    <property type="protein sequence ID" value="MFD1738694.1"/>
    <property type="molecule type" value="Genomic_DNA"/>
</dbReference>
<evidence type="ECO:0000313" key="3">
    <source>
        <dbReference type="EMBL" id="MFD1738694.1"/>
    </source>
</evidence>
<dbReference type="InterPro" id="IPR058780">
    <property type="entry name" value="YhfM-like_dom"/>
</dbReference>
<keyword evidence="1" id="KW-0732">Signal</keyword>
<comment type="caution">
    <text evidence="3">The sequence shown here is derived from an EMBL/GenBank/DDBJ whole genome shotgun (WGS) entry which is preliminary data.</text>
</comment>
<feature type="chain" id="PRO_5045851325" description="YhfM-like domain-containing protein" evidence="1">
    <location>
        <begin position="20"/>
        <end position="217"/>
    </location>
</feature>
<evidence type="ECO:0000313" key="4">
    <source>
        <dbReference type="Proteomes" id="UP001597214"/>
    </source>
</evidence>
<evidence type="ECO:0000259" key="2">
    <source>
        <dbReference type="Pfam" id="PF26353"/>
    </source>
</evidence>
<gene>
    <name evidence="3" type="ORF">ACFSCX_19425</name>
</gene>
<keyword evidence="4" id="KW-1185">Reference proteome</keyword>
<feature type="domain" description="YhfM-like" evidence="2">
    <location>
        <begin position="36"/>
        <end position="131"/>
    </location>
</feature>
<feature type="signal peptide" evidence="1">
    <location>
        <begin position="1"/>
        <end position="19"/>
    </location>
</feature>
<name>A0ABW4LU53_9BACI</name>
<proteinExistence type="predicted"/>
<sequence>MKKMSLVLSLFLLSFGLFGCQENSEVKVDNSQVNTERLEKISIDSTESNSETLVINATETIEMINEAIENAEKQLGIINMADPEFKIEIGEETYFLWIDEKSGTIMNIEDTHTIYSLSVSSVNQINEIISYNYLNIRETAWNFLKEKGWSDSAKGEWKSATVTKIIVSEEYELLDKSYDGKEVFSVQFEDKENVVASTPIILVDSDTNKVIGYIPGE</sequence>
<reference evidence="4" key="1">
    <citation type="journal article" date="2019" name="Int. J. Syst. Evol. Microbiol.">
        <title>The Global Catalogue of Microorganisms (GCM) 10K type strain sequencing project: providing services to taxonomists for standard genome sequencing and annotation.</title>
        <authorList>
            <consortium name="The Broad Institute Genomics Platform"/>
            <consortium name="The Broad Institute Genome Sequencing Center for Infectious Disease"/>
            <person name="Wu L."/>
            <person name="Ma J."/>
        </authorList>
    </citation>
    <scope>NUCLEOTIDE SEQUENCE [LARGE SCALE GENOMIC DNA]</scope>
    <source>
        <strain evidence="4">CCUG 49339</strain>
    </source>
</reference>
<dbReference type="Proteomes" id="UP001597214">
    <property type="component" value="Unassembled WGS sequence"/>
</dbReference>
<evidence type="ECO:0000256" key="1">
    <source>
        <dbReference type="SAM" id="SignalP"/>
    </source>
</evidence>
<dbReference type="RefSeq" id="WP_377929908.1">
    <property type="nucleotide sequence ID" value="NZ_JBHUEM010000046.1"/>
</dbReference>
<protein>
    <recommendedName>
        <fullName evidence="2">YhfM-like domain-containing protein</fullName>
    </recommendedName>
</protein>
<organism evidence="3 4">
    <name type="scientific">Bacillus salitolerans</name>
    <dbReference type="NCBI Taxonomy" id="1437434"/>
    <lineage>
        <taxon>Bacteria</taxon>
        <taxon>Bacillati</taxon>
        <taxon>Bacillota</taxon>
        <taxon>Bacilli</taxon>
        <taxon>Bacillales</taxon>
        <taxon>Bacillaceae</taxon>
        <taxon>Bacillus</taxon>
    </lineage>
</organism>
<dbReference type="Pfam" id="PF26353">
    <property type="entry name" value="YhfM"/>
    <property type="match status" value="1"/>
</dbReference>
<accession>A0ABW4LU53</accession>
<dbReference type="PROSITE" id="PS51257">
    <property type="entry name" value="PROKAR_LIPOPROTEIN"/>
    <property type="match status" value="1"/>
</dbReference>